<accession>A0ABN3APM5</accession>
<evidence type="ECO:0000313" key="3">
    <source>
        <dbReference type="Proteomes" id="UP001500974"/>
    </source>
</evidence>
<keyword evidence="3" id="KW-1185">Reference proteome</keyword>
<evidence type="ECO:0000313" key="2">
    <source>
        <dbReference type="EMBL" id="GAA2173187.1"/>
    </source>
</evidence>
<organism evidence="2 3">
    <name type="scientific">Arthrobacter parietis</name>
    <dbReference type="NCBI Taxonomy" id="271434"/>
    <lineage>
        <taxon>Bacteria</taxon>
        <taxon>Bacillati</taxon>
        <taxon>Actinomycetota</taxon>
        <taxon>Actinomycetes</taxon>
        <taxon>Micrococcales</taxon>
        <taxon>Micrococcaceae</taxon>
        <taxon>Arthrobacter</taxon>
    </lineage>
</organism>
<reference evidence="2 3" key="1">
    <citation type="journal article" date="2019" name="Int. J. Syst. Evol. Microbiol.">
        <title>The Global Catalogue of Microorganisms (GCM) 10K type strain sequencing project: providing services to taxonomists for standard genome sequencing and annotation.</title>
        <authorList>
            <consortium name="The Broad Institute Genomics Platform"/>
            <consortium name="The Broad Institute Genome Sequencing Center for Infectious Disease"/>
            <person name="Wu L."/>
            <person name="Ma J."/>
        </authorList>
    </citation>
    <scope>NUCLEOTIDE SEQUENCE [LARGE SCALE GENOMIC DNA]</scope>
    <source>
        <strain evidence="2 3">JCM 14917</strain>
    </source>
</reference>
<proteinExistence type="predicted"/>
<feature type="domain" description="YcaO" evidence="1">
    <location>
        <begin position="88"/>
        <end position="483"/>
    </location>
</feature>
<dbReference type="Gene3D" id="3.30.1330.230">
    <property type="match status" value="1"/>
</dbReference>
<dbReference type="RefSeq" id="WP_346027449.1">
    <property type="nucleotide sequence ID" value="NZ_BAAAON010000001.1"/>
</dbReference>
<dbReference type="PANTHER" id="PTHR37809">
    <property type="entry name" value="RIBOSOMAL PROTEIN S12 METHYLTHIOTRANSFERASE ACCESSORY FACTOR YCAO"/>
    <property type="match status" value="1"/>
</dbReference>
<dbReference type="PANTHER" id="PTHR37809:SF1">
    <property type="entry name" value="RIBOSOMAL PROTEIN S12 METHYLTHIOTRANSFERASE ACCESSORY FACTOR YCAO"/>
    <property type="match status" value="1"/>
</dbReference>
<protein>
    <recommendedName>
        <fullName evidence="1">YcaO domain-containing protein</fullName>
    </recommendedName>
</protein>
<dbReference type="InterPro" id="IPR003776">
    <property type="entry name" value="YcaO-like_dom"/>
</dbReference>
<evidence type="ECO:0000259" key="1">
    <source>
        <dbReference type="PROSITE" id="PS51664"/>
    </source>
</evidence>
<dbReference type="Pfam" id="PF02624">
    <property type="entry name" value="YcaO"/>
    <property type="match status" value="1"/>
</dbReference>
<sequence>MKHTVYNHEIPWAPVSQSHERDAALQDMLAVYSPFGQIRNVLTTFRSGLGTGGFQGSASPFSLDHTFRRMLGLGALNAGLDRDIYGGGKGLTLFDSVASSLGEAIERMLGSFSSMTQLGPEDKVMATARQMQDRGLKFVSPEDYSLFTEEQLSAEGFRCERWTWDTSLAWNRGTNLLTGEDHWVPAQLVHLFYISEPGEARIGASSSGGLATHVNDEEALSHGLLEVLERDAVNLSWFCKVPLTKLTVDRAFNDPRINSWLADAERAGVTMDFYLHRLDLDGIYVVTAITWDEGLKENAYMAGGGVGLTIDQAVRSALSEVVQAERMVRTPLLAAEWELAMGFSRMFGIDRDAKPQDFKNFIQVVPYYGYQENQPKLDWYFRSPNQPTVLLSDLPVERPVSEYNAILDLFSTHGLTPIAFDLTPEGFDKVRLRKVFVPEVVPAFPPNLPMLGHSRYRHLRQKLGLQSTDWTLADMPSDPLPYP</sequence>
<name>A0ABN3APM5_9MICC</name>
<comment type="caution">
    <text evidence="2">The sequence shown here is derived from an EMBL/GenBank/DDBJ whole genome shotgun (WGS) entry which is preliminary data.</text>
</comment>
<dbReference type="Proteomes" id="UP001500974">
    <property type="component" value="Unassembled WGS sequence"/>
</dbReference>
<gene>
    <name evidence="2" type="ORF">GCM10009784_06550</name>
</gene>
<dbReference type="EMBL" id="BAAAON010000001">
    <property type="protein sequence ID" value="GAA2173187.1"/>
    <property type="molecule type" value="Genomic_DNA"/>
</dbReference>
<dbReference type="PROSITE" id="PS51664">
    <property type="entry name" value="YCAO"/>
    <property type="match status" value="1"/>
</dbReference>